<proteinExistence type="predicted"/>
<dbReference type="EnsemblMetazoa" id="XM_050649623.1">
    <property type="protein sequence ID" value="XP_050505580.1"/>
    <property type="gene ID" value="LOC126883909"/>
</dbReference>
<keyword evidence="2" id="KW-1185">Reference proteome</keyword>
<protein>
    <submittedName>
        <fullName evidence="1">Uncharacterized protein</fullName>
    </submittedName>
</protein>
<dbReference type="RefSeq" id="XP_050505580.1">
    <property type="nucleotide sequence ID" value="XM_050649623.1"/>
</dbReference>
<sequence length="187" mass="22153">MQTKVTIAQEDFLSNSMPPLVTNLDFNFIVTILEDAVKKASHTSERELYTRKGELRKRRKFEEMPSERQVKKIKIYIDNHNVKEVCKCPMNCHRKISKTRRESINKQYWTLSKDQQRLFIFKCTKKFPKRRDTLKTGNSKRTNTFKYFLLVEEGLEVNVCKVFLLATLGFDKNNDSVLKNIRVCVKH</sequence>
<dbReference type="GeneID" id="126883909"/>
<evidence type="ECO:0000313" key="1">
    <source>
        <dbReference type="EnsemblMetazoa" id="XP_050505580.1"/>
    </source>
</evidence>
<reference evidence="1" key="1">
    <citation type="submission" date="2025-05" db="UniProtKB">
        <authorList>
            <consortium name="EnsemblMetazoa"/>
        </authorList>
    </citation>
    <scope>IDENTIFICATION</scope>
</reference>
<dbReference type="Proteomes" id="UP001652700">
    <property type="component" value="Unplaced"/>
</dbReference>
<name>A0ABM5K5W2_DIAVI</name>
<accession>A0ABM5K5W2</accession>
<organism evidence="1 2">
    <name type="scientific">Diabrotica virgifera virgifera</name>
    <name type="common">western corn rootworm</name>
    <dbReference type="NCBI Taxonomy" id="50390"/>
    <lineage>
        <taxon>Eukaryota</taxon>
        <taxon>Metazoa</taxon>
        <taxon>Ecdysozoa</taxon>
        <taxon>Arthropoda</taxon>
        <taxon>Hexapoda</taxon>
        <taxon>Insecta</taxon>
        <taxon>Pterygota</taxon>
        <taxon>Neoptera</taxon>
        <taxon>Endopterygota</taxon>
        <taxon>Coleoptera</taxon>
        <taxon>Polyphaga</taxon>
        <taxon>Cucujiformia</taxon>
        <taxon>Chrysomeloidea</taxon>
        <taxon>Chrysomelidae</taxon>
        <taxon>Galerucinae</taxon>
        <taxon>Diabroticina</taxon>
        <taxon>Diabroticites</taxon>
        <taxon>Diabrotica</taxon>
    </lineage>
</organism>
<evidence type="ECO:0000313" key="2">
    <source>
        <dbReference type="Proteomes" id="UP001652700"/>
    </source>
</evidence>